<feature type="domain" description="Helicase ATP-binding" evidence="2">
    <location>
        <begin position="23"/>
        <end position="182"/>
    </location>
</feature>
<dbReference type="InterPro" id="IPR050742">
    <property type="entry name" value="Helicase_Restrict-Modif_Enz"/>
</dbReference>
<evidence type="ECO:0000259" key="2">
    <source>
        <dbReference type="PROSITE" id="PS51192"/>
    </source>
</evidence>
<reference evidence="3 4" key="1">
    <citation type="submission" date="2018-05" db="EMBL/GenBank/DDBJ databases">
        <title>Flavobacterium sp. MEBiC07310.</title>
        <authorList>
            <person name="Baek K."/>
        </authorList>
    </citation>
    <scope>NUCLEOTIDE SEQUENCE [LARGE SCALE GENOMIC DNA]</scope>
    <source>
        <strain evidence="3 4">MEBiC07310</strain>
    </source>
</reference>
<keyword evidence="4" id="KW-1185">Reference proteome</keyword>
<accession>A0A2U8QUK9</accession>
<dbReference type="GO" id="GO:0016787">
    <property type="term" value="F:hydrolase activity"/>
    <property type="evidence" value="ECO:0007669"/>
    <property type="project" value="InterPro"/>
</dbReference>
<keyword evidence="1" id="KW-0472">Membrane</keyword>
<dbReference type="KEGG" id="fse:DI487_07545"/>
<protein>
    <recommendedName>
        <fullName evidence="2">Helicase ATP-binding domain-containing protein</fullName>
    </recommendedName>
</protein>
<dbReference type="Gene3D" id="3.40.50.300">
    <property type="entry name" value="P-loop containing nucleotide triphosphate hydrolases"/>
    <property type="match status" value="2"/>
</dbReference>
<dbReference type="InterPro" id="IPR027417">
    <property type="entry name" value="P-loop_NTPase"/>
</dbReference>
<organism evidence="3 4">
    <name type="scientific">Flavobacterium sediminis</name>
    <dbReference type="NCBI Taxonomy" id="2201181"/>
    <lineage>
        <taxon>Bacteria</taxon>
        <taxon>Pseudomonadati</taxon>
        <taxon>Bacteroidota</taxon>
        <taxon>Flavobacteriia</taxon>
        <taxon>Flavobacteriales</taxon>
        <taxon>Flavobacteriaceae</taxon>
        <taxon>Flavobacterium</taxon>
    </lineage>
</organism>
<evidence type="ECO:0000313" key="3">
    <source>
        <dbReference type="EMBL" id="AWM13731.1"/>
    </source>
</evidence>
<keyword evidence="1" id="KW-1133">Transmembrane helix</keyword>
<dbReference type="InterPro" id="IPR001650">
    <property type="entry name" value="Helicase_C-like"/>
</dbReference>
<dbReference type="Pfam" id="PF04851">
    <property type="entry name" value="ResIII"/>
    <property type="match status" value="1"/>
</dbReference>
<proteinExistence type="predicted"/>
<sequence length="869" mass="100487">MPFKELKFCYNWRSYQEQFLADFQSHIQDNHLHVIAPPGSGKTILGIELMRRVNKRALVLCPTLTIRNQWQDRLQTFFMNGCYFEAFSFDIANPSNVTFSTYQSLHSFYKKCASKEEYFNFFQENNIEVLILDECHHLKSEWWKCLYELKEKHQQTIVALTATPPYDSEALEVHKYFKLCGEIDDEIVVPDLVKEGDLCPHQDYVYFSEPEQKEIDFILDYRMKIASFFDAMSTNEAFINFVNEHRFLKETDKNLTAIYANPEYLSSLLIFLNHCGTKLSKNYFLLLGFKKAEKIEIPAFDLPWAQILLQNLLINDRKNLEAYESLLEKTEQEIRKIHAFENNTVDFVGTKTLYRSLANSISKLESIISILKSENATLKSDLRAVVLTDYIKKEFLDVPEAEIHSINRLGVIPIFYRLKGELPKNKIAVLSGSNVIIHKSLQNSLSENISFSTLKTDEEYIVLNAGNTSDKIVRTITQLFEEGKITILIGTKSLLGEGWDAPSINTLILASFVGSFVSSNQMRGRAIRTSKDNPDKTGNIWHLVCLDPTDSKGGKDIETLKRRFDSYVGISNDEKVYIESGIDRLNLPFEYNAFNLEEFNRNTLLQSGQRDQMKERWNNAIRLGSSLSREIKQYYPGDKPFQKEKEQKFKDVVKYSVVELTVSLSLFLPQFLLKNLNILLTKGILTFVYSLLTALGLTFGIKSYKAVKAYIQFGFLHKDILKISQALLASMCETGFINTPEKTIVLNSSVNPKGDVIVSIKGVSDFESGLFIKALEQILEPIQNPRYLIVKTNWFRKNFEIENYYSVPDIFGDKKKNCQLFEKHWQEKVGESRFYFTRHLKGRRLLLKARMFHISNTFKETTKKAVIWN</sequence>
<dbReference type="Pfam" id="PF00271">
    <property type="entry name" value="Helicase_C"/>
    <property type="match status" value="1"/>
</dbReference>
<dbReference type="GO" id="GO:0005829">
    <property type="term" value="C:cytosol"/>
    <property type="evidence" value="ECO:0007669"/>
    <property type="project" value="TreeGrafter"/>
</dbReference>
<name>A0A2U8QUK9_9FLAO</name>
<dbReference type="PANTHER" id="PTHR47396">
    <property type="entry name" value="TYPE I RESTRICTION ENZYME ECOKI R PROTEIN"/>
    <property type="match status" value="1"/>
</dbReference>
<dbReference type="AlphaFoldDB" id="A0A2U8QUK9"/>
<dbReference type="GO" id="GO:0003677">
    <property type="term" value="F:DNA binding"/>
    <property type="evidence" value="ECO:0007669"/>
    <property type="project" value="InterPro"/>
</dbReference>
<dbReference type="Proteomes" id="UP000245429">
    <property type="component" value="Chromosome"/>
</dbReference>
<gene>
    <name evidence="3" type="ORF">DI487_07545</name>
</gene>
<feature type="transmembrane region" description="Helical" evidence="1">
    <location>
        <begin position="678"/>
        <end position="701"/>
    </location>
</feature>
<dbReference type="GO" id="GO:0005524">
    <property type="term" value="F:ATP binding"/>
    <property type="evidence" value="ECO:0007669"/>
    <property type="project" value="InterPro"/>
</dbReference>
<evidence type="ECO:0000313" key="4">
    <source>
        <dbReference type="Proteomes" id="UP000245429"/>
    </source>
</evidence>
<dbReference type="PROSITE" id="PS51192">
    <property type="entry name" value="HELICASE_ATP_BIND_1"/>
    <property type="match status" value="1"/>
</dbReference>
<dbReference type="RefSeq" id="WP_109569099.1">
    <property type="nucleotide sequence ID" value="NZ_CP029463.1"/>
</dbReference>
<dbReference type="InterPro" id="IPR014001">
    <property type="entry name" value="Helicase_ATP-bd"/>
</dbReference>
<dbReference type="SMART" id="SM00487">
    <property type="entry name" value="DEXDc"/>
    <property type="match status" value="1"/>
</dbReference>
<keyword evidence="1" id="KW-0812">Transmembrane</keyword>
<dbReference type="OrthoDB" id="9759819at2"/>
<dbReference type="InterPro" id="IPR006935">
    <property type="entry name" value="Helicase/UvrB_N"/>
</dbReference>
<dbReference type="SUPFAM" id="SSF52540">
    <property type="entry name" value="P-loop containing nucleoside triphosphate hydrolases"/>
    <property type="match status" value="1"/>
</dbReference>
<evidence type="ECO:0000256" key="1">
    <source>
        <dbReference type="SAM" id="Phobius"/>
    </source>
</evidence>
<dbReference type="EMBL" id="CP029463">
    <property type="protein sequence ID" value="AWM13731.1"/>
    <property type="molecule type" value="Genomic_DNA"/>
</dbReference>
<dbReference type="CDD" id="cd18785">
    <property type="entry name" value="SF2_C"/>
    <property type="match status" value="1"/>
</dbReference>
<dbReference type="PANTHER" id="PTHR47396:SF1">
    <property type="entry name" value="ATP-DEPENDENT HELICASE IRC3-RELATED"/>
    <property type="match status" value="1"/>
</dbReference>